<feature type="compositionally biased region" description="Polar residues" evidence="1">
    <location>
        <begin position="69"/>
        <end position="80"/>
    </location>
</feature>
<dbReference type="Proteomes" id="UP000887116">
    <property type="component" value="Unassembled WGS sequence"/>
</dbReference>
<name>A0A8X6F8R7_TRICU</name>
<keyword evidence="3" id="KW-1185">Reference proteome</keyword>
<protein>
    <submittedName>
        <fullName evidence="2">Uncharacterized protein</fullName>
    </submittedName>
</protein>
<evidence type="ECO:0000313" key="2">
    <source>
        <dbReference type="EMBL" id="GFQ73898.1"/>
    </source>
</evidence>
<proteinExistence type="predicted"/>
<comment type="caution">
    <text evidence="2">The sequence shown here is derived from an EMBL/GenBank/DDBJ whole genome shotgun (WGS) entry which is preliminary data.</text>
</comment>
<dbReference type="EMBL" id="BMAO01021358">
    <property type="protein sequence ID" value="GFQ73898.1"/>
    <property type="molecule type" value="Genomic_DNA"/>
</dbReference>
<feature type="compositionally biased region" description="Basic and acidic residues" evidence="1">
    <location>
        <begin position="84"/>
        <end position="93"/>
    </location>
</feature>
<evidence type="ECO:0000313" key="3">
    <source>
        <dbReference type="Proteomes" id="UP000887116"/>
    </source>
</evidence>
<reference evidence="2" key="1">
    <citation type="submission" date="2020-07" db="EMBL/GenBank/DDBJ databases">
        <title>Multicomponent nature underlies the extraordinary mechanical properties of spider dragline silk.</title>
        <authorList>
            <person name="Kono N."/>
            <person name="Nakamura H."/>
            <person name="Mori M."/>
            <person name="Yoshida Y."/>
            <person name="Ohtoshi R."/>
            <person name="Malay A.D."/>
            <person name="Moran D.A.P."/>
            <person name="Tomita M."/>
            <person name="Numata K."/>
            <person name="Arakawa K."/>
        </authorList>
    </citation>
    <scope>NUCLEOTIDE SEQUENCE</scope>
</reference>
<feature type="region of interest" description="Disordered" evidence="1">
    <location>
        <begin position="68"/>
        <end position="93"/>
    </location>
</feature>
<organism evidence="2 3">
    <name type="scientific">Trichonephila clavata</name>
    <name type="common">Joro spider</name>
    <name type="synonym">Nephila clavata</name>
    <dbReference type="NCBI Taxonomy" id="2740835"/>
    <lineage>
        <taxon>Eukaryota</taxon>
        <taxon>Metazoa</taxon>
        <taxon>Ecdysozoa</taxon>
        <taxon>Arthropoda</taxon>
        <taxon>Chelicerata</taxon>
        <taxon>Arachnida</taxon>
        <taxon>Araneae</taxon>
        <taxon>Araneomorphae</taxon>
        <taxon>Entelegynae</taxon>
        <taxon>Araneoidea</taxon>
        <taxon>Nephilidae</taxon>
        <taxon>Trichonephila</taxon>
    </lineage>
</organism>
<sequence>MMGTPYGRRGFINFNGTNARNRPLCIPIDNPPKFGGNSHGEKARYTGKMAVARQAQNTEVALKLACETDLQTKPPSTENSPLHLVDHQDHGPL</sequence>
<dbReference type="AlphaFoldDB" id="A0A8X6F8R7"/>
<evidence type="ECO:0000256" key="1">
    <source>
        <dbReference type="SAM" id="MobiDB-lite"/>
    </source>
</evidence>
<gene>
    <name evidence="2" type="ORF">TNCT_150571</name>
</gene>
<accession>A0A8X6F8R7</accession>